<dbReference type="InterPro" id="IPR001509">
    <property type="entry name" value="Epimerase_deHydtase"/>
</dbReference>
<dbReference type="Gene3D" id="3.90.25.10">
    <property type="entry name" value="UDP-galactose 4-epimerase, domain 1"/>
    <property type="match status" value="1"/>
</dbReference>
<dbReference type="Pfam" id="PF01370">
    <property type="entry name" value="Epimerase"/>
    <property type="match status" value="1"/>
</dbReference>
<evidence type="ECO:0000313" key="4">
    <source>
        <dbReference type="Proteomes" id="UP000229315"/>
    </source>
</evidence>
<accession>A0A2H0UGD4</accession>
<feature type="domain" description="NAD-dependent epimerase/dehydratase" evidence="2">
    <location>
        <begin position="10"/>
        <end position="245"/>
    </location>
</feature>
<proteinExistence type="inferred from homology"/>
<dbReference type="Gene3D" id="3.40.50.720">
    <property type="entry name" value="NAD(P)-binding Rossmann-like Domain"/>
    <property type="match status" value="1"/>
</dbReference>
<comment type="similarity">
    <text evidence="1">Belongs to the NAD(P)-dependent epimerase/dehydratase family.</text>
</comment>
<reference evidence="4" key="1">
    <citation type="submission" date="2017-09" db="EMBL/GenBank/DDBJ databases">
        <title>Depth-based differentiation of microbial function through sediment-hosted aquifers and enrichment of novel symbionts in the deep terrestrial subsurface.</title>
        <authorList>
            <person name="Probst A.J."/>
            <person name="Ladd B."/>
            <person name="Jarett J.K."/>
            <person name="Geller-Mcgrath D.E."/>
            <person name="Sieber C.M.K."/>
            <person name="Emerson J.B."/>
            <person name="Anantharaman K."/>
            <person name="Thomas B.C."/>
            <person name="Malmstrom R."/>
            <person name="Stieglmeier M."/>
            <person name="Klingl A."/>
            <person name="Woyke T."/>
            <person name="Ryan C.M."/>
            <person name="Banfield J.F."/>
        </authorList>
    </citation>
    <scope>NUCLEOTIDE SEQUENCE [LARGE SCALE GENOMIC DNA]</scope>
</reference>
<dbReference type="InterPro" id="IPR036291">
    <property type="entry name" value="NAD(P)-bd_dom_sf"/>
</dbReference>
<dbReference type="SUPFAM" id="SSF51735">
    <property type="entry name" value="NAD(P)-binding Rossmann-fold domains"/>
    <property type="match status" value="1"/>
</dbReference>
<organism evidence="3 4">
    <name type="scientific">Candidatus Kaiserbacteria bacterium CG10_big_fil_rev_8_21_14_0_10_45_20</name>
    <dbReference type="NCBI Taxonomy" id="1974607"/>
    <lineage>
        <taxon>Bacteria</taxon>
        <taxon>Candidatus Kaiseribacteriota</taxon>
    </lineage>
</organism>
<protein>
    <recommendedName>
        <fullName evidence="2">NAD-dependent epimerase/dehydratase domain-containing protein</fullName>
    </recommendedName>
</protein>
<dbReference type="EMBL" id="PFBH01000004">
    <property type="protein sequence ID" value="PIR85420.1"/>
    <property type="molecule type" value="Genomic_DNA"/>
</dbReference>
<dbReference type="AlphaFoldDB" id="A0A2H0UGD4"/>
<dbReference type="PRINTS" id="PR01713">
    <property type="entry name" value="NUCEPIMERASE"/>
</dbReference>
<evidence type="ECO:0000256" key="1">
    <source>
        <dbReference type="ARBA" id="ARBA00007637"/>
    </source>
</evidence>
<dbReference type="PANTHER" id="PTHR43000">
    <property type="entry name" value="DTDP-D-GLUCOSE 4,6-DEHYDRATASE-RELATED"/>
    <property type="match status" value="1"/>
</dbReference>
<sequence>MNLTQNKKAVVTGGAGFIGSRLVRALLDQGFAVTVIDDLSAYGDVRLLDVQEKITFLKESILKKEVLLSAFDGADVVFHLAAVVSVQESINHPERTNEVNCVGTFNAIDAARIAKVPKFVFSSSASVYGDTPELPKKENGATKPLSPYGVSKLIGEEYVKLYSDLYGMSAIALRYMNAYGPGQDPNGAYAAAIPKFISAVENSQPITIFGDGKQTRDFVFVDDIVRANILASQSDNVAGHVINIGTGKEESLLSVIEILKELWGEDFEVLFEDVQQGDIHRSFANVTKAKELLGFEAKISLKEGISLMIKL</sequence>
<comment type="caution">
    <text evidence="3">The sequence shown here is derived from an EMBL/GenBank/DDBJ whole genome shotgun (WGS) entry which is preliminary data.</text>
</comment>
<dbReference type="Proteomes" id="UP000229315">
    <property type="component" value="Unassembled WGS sequence"/>
</dbReference>
<name>A0A2H0UGD4_9BACT</name>
<gene>
    <name evidence="3" type="ORF">COU15_00795</name>
</gene>
<evidence type="ECO:0000313" key="3">
    <source>
        <dbReference type="EMBL" id="PIR85420.1"/>
    </source>
</evidence>
<evidence type="ECO:0000259" key="2">
    <source>
        <dbReference type="Pfam" id="PF01370"/>
    </source>
</evidence>